<name>A0A417ZJ52_9LACO</name>
<feature type="transmembrane region" description="Helical" evidence="7">
    <location>
        <begin position="237"/>
        <end position="258"/>
    </location>
</feature>
<comment type="subcellular location">
    <subcellularLocation>
        <location evidence="1">Membrane</location>
        <topology evidence="1">Multi-pass membrane protein</topology>
    </subcellularLocation>
</comment>
<keyword evidence="5 7" id="KW-1133">Transmembrane helix</keyword>
<protein>
    <submittedName>
        <fullName evidence="9">Glycosyltransferase</fullName>
    </submittedName>
</protein>
<accession>A0A417ZJ52</accession>
<keyword evidence="10" id="KW-1185">Reference proteome</keyword>
<feature type="transmembrane region" description="Helical" evidence="7">
    <location>
        <begin position="270"/>
        <end position="294"/>
    </location>
</feature>
<dbReference type="PANTHER" id="PTHR48090">
    <property type="entry name" value="UNDECAPRENYL-PHOSPHATE 4-DEOXY-4-FORMAMIDO-L-ARABINOSE TRANSFERASE-RELATED"/>
    <property type="match status" value="1"/>
</dbReference>
<evidence type="ECO:0000256" key="7">
    <source>
        <dbReference type="SAM" id="Phobius"/>
    </source>
</evidence>
<evidence type="ECO:0000313" key="10">
    <source>
        <dbReference type="Proteomes" id="UP000284109"/>
    </source>
</evidence>
<keyword evidence="3 9" id="KW-0808">Transferase</keyword>
<dbReference type="RefSeq" id="WP_118899627.1">
    <property type="nucleotide sequence ID" value="NZ_QOCR01000001.1"/>
</dbReference>
<sequence length="326" mass="36334">MTPGKLAIVVPCYNEQEVLPQSLPVLQKVLQQLIDKQLVKDDSKIVFVDDGSTDTTWSLIEQASHLNQAVAGVKLSRNFGHQGALLAGLSVVADADLTITIDSDLQDDPTAMIAMVEKYYEGNEVVYGVRNNRDSDSRFKRTTAEMFYKVMGFLGVNLVPDSADFRLLSQRATRVLLSYPEKNLFLRGLVPLVGFKSDKVYYRRHERAAGTSKYPLYKMLHFAIDGITSFSVAPIKLIMSLGLLIVGISLVLLIYTIIQKMRGDVVSGWSSLMVSIWALGGIQLICISVIGEYVGKIFNEVKGRPRFTIEKNLYNKTKNEQGENDD</sequence>
<organism evidence="9 10">
    <name type="scientific">Bombilactobacillus bombi</name>
    <dbReference type="NCBI Taxonomy" id="1303590"/>
    <lineage>
        <taxon>Bacteria</taxon>
        <taxon>Bacillati</taxon>
        <taxon>Bacillota</taxon>
        <taxon>Bacilli</taxon>
        <taxon>Lactobacillales</taxon>
        <taxon>Lactobacillaceae</taxon>
        <taxon>Bombilactobacillus</taxon>
    </lineage>
</organism>
<dbReference type="SUPFAM" id="SSF53448">
    <property type="entry name" value="Nucleotide-diphospho-sugar transferases"/>
    <property type="match status" value="1"/>
</dbReference>
<dbReference type="AlphaFoldDB" id="A0A417ZJ52"/>
<evidence type="ECO:0000256" key="1">
    <source>
        <dbReference type="ARBA" id="ARBA00004141"/>
    </source>
</evidence>
<dbReference type="InterPro" id="IPR001173">
    <property type="entry name" value="Glyco_trans_2-like"/>
</dbReference>
<dbReference type="InterPro" id="IPR029044">
    <property type="entry name" value="Nucleotide-diphossugar_trans"/>
</dbReference>
<dbReference type="OrthoDB" id="9807778at2"/>
<dbReference type="Gene3D" id="3.90.550.10">
    <property type="entry name" value="Spore Coat Polysaccharide Biosynthesis Protein SpsA, Chain A"/>
    <property type="match status" value="1"/>
</dbReference>
<gene>
    <name evidence="9" type="ORF">DS831_01260</name>
</gene>
<evidence type="ECO:0000313" key="9">
    <source>
        <dbReference type="EMBL" id="RHW51987.1"/>
    </source>
</evidence>
<proteinExistence type="predicted"/>
<evidence type="ECO:0000259" key="8">
    <source>
        <dbReference type="Pfam" id="PF00535"/>
    </source>
</evidence>
<dbReference type="GO" id="GO:0005886">
    <property type="term" value="C:plasma membrane"/>
    <property type="evidence" value="ECO:0007669"/>
    <property type="project" value="TreeGrafter"/>
</dbReference>
<dbReference type="Proteomes" id="UP000284109">
    <property type="component" value="Unassembled WGS sequence"/>
</dbReference>
<evidence type="ECO:0000256" key="4">
    <source>
        <dbReference type="ARBA" id="ARBA00022692"/>
    </source>
</evidence>
<keyword evidence="2" id="KW-0328">Glycosyltransferase</keyword>
<dbReference type="GO" id="GO:0016757">
    <property type="term" value="F:glycosyltransferase activity"/>
    <property type="evidence" value="ECO:0007669"/>
    <property type="project" value="UniProtKB-KW"/>
</dbReference>
<reference evidence="9 10" key="1">
    <citation type="submission" date="2018-07" db="EMBL/GenBank/DDBJ databases">
        <title>Genome sequences of six Lactobacillus spp. isolated from bumble bee guts.</title>
        <authorList>
            <person name="Motta E.V.S."/>
            <person name="Moran N.A."/>
        </authorList>
    </citation>
    <scope>NUCLEOTIDE SEQUENCE [LARGE SCALE GENOMIC DNA]</scope>
    <source>
        <strain evidence="9 10">BI-1.1</strain>
    </source>
</reference>
<evidence type="ECO:0000256" key="5">
    <source>
        <dbReference type="ARBA" id="ARBA00022989"/>
    </source>
</evidence>
<evidence type="ECO:0000256" key="2">
    <source>
        <dbReference type="ARBA" id="ARBA00022676"/>
    </source>
</evidence>
<dbReference type="InterPro" id="IPR050256">
    <property type="entry name" value="Glycosyltransferase_2"/>
</dbReference>
<dbReference type="CDD" id="cd04187">
    <property type="entry name" value="DPM1_like_bac"/>
    <property type="match status" value="1"/>
</dbReference>
<dbReference type="Pfam" id="PF00535">
    <property type="entry name" value="Glycos_transf_2"/>
    <property type="match status" value="1"/>
</dbReference>
<comment type="caution">
    <text evidence="9">The sequence shown here is derived from an EMBL/GenBank/DDBJ whole genome shotgun (WGS) entry which is preliminary data.</text>
</comment>
<feature type="domain" description="Glycosyltransferase 2-like" evidence="8">
    <location>
        <begin position="8"/>
        <end position="150"/>
    </location>
</feature>
<evidence type="ECO:0000256" key="6">
    <source>
        <dbReference type="ARBA" id="ARBA00023136"/>
    </source>
</evidence>
<keyword evidence="4 7" id="KW-0812">Transmembrane</keyword>
<keyword evidence="6 7" id="KW-0472">Membrane</keyword>
<evidence type="ECO:0000256" key="3">
    <source>
        <dbReference type="ARBA" id="ARBA00022679"/>
    </source>
</evidence>
<dbReference type="PANTHER" id="PTHR48090:SF1">
    <property type="entry name" value="PROPHAGE BACTOPRENOL GLUCOSYL TRANSFERASE HOMOLOG"/>
    <property type="match status" value="1"/>
</dbReference>
<dbReference type="EMBL" id="QOCR01000001">
    <property type="protein sequence ID" value="RHW51987.1"/>
    <property type="molecule type" value="Genomic_DNA"/>
</dbReference>